<dbReference type="CDD" id="cd02205">
    <property type="entry name" value="CBS_pair_SF"/>
    <property type="match status" value="2"/>
</dbReference>
<dbReference type="PROSITE" id="PS51379">
    <property type="entry name" value="4FE4S_FER_2"/>
    <property type="match status" value="2"/>
</dbReference>
<evidence type="ECO:0000256" key="1">
    <source>
        <dbReference type="ARBA" id="ARBA00022737"/>
    </source>
</evidence>
<dbReference type="PANTHER" id="PTHR48108:SF18">
    <property type="entry name" value="CBS DOMAIN-CONTAINING PROTEIN"/>
    <property type="match status" value="1"/>
</dbReference>
<feature type="domain" description="4Fe-4S ferredoxin-type" evidence="4">
    <location>
        <begin position="3"/>
        <end position="33"/>
    </location>
</feature>
<dbReference type="RefSeq" id="WP_010980688.1">
    <property type="nucleotide sequence ID" value="NZ_BAABQO010000009.1"/>
</dbReference>
<keyword evidence="1" id="KW-0677">Repeat</keyword>
<accession>A0A832TKG4</accession>
<keyword evidence="2" id="KW-0129">CBS domain</keyword>
<dbReference type="AlphaFoldDB" id="A0A832TKG4"/>
<dbReference type="PANTHER" id="PTHR48108">
    <property type="entry name" value="CBS DOMAIN-CONTAINING PROTEIN CBSX2, CHLOROPLASTIC"/>
    <property type="match status" value="1"/>
</dbReference>
<evidence type="ECO:0000313" key="6">
    <source>
        <dbReference type="Proteomes" id="UP000646844"/>
    </source>
</evidence>
<protein>
    <submittedName>
        <fullName evidence="5">CBS domain-containing protein</fullName>
    </submittedName>
</protein>
<evidence type="ECO:0000259" key="4">
    <source>
        <dbReference type="PROSITE" id="PS51379"/>
    </source>
</evidence>
<feature type="domain" description="CBS" evidence="3">
    <location>
        <begin position="214"/>
        <end position="271"/>
    </location>
</feature>
<dbReference type="GO" id="GO:0016491">
    <property type="term" value="F:oxidoreductase activity"/>
    <property type="evidence" value="ECO:0007669"/>
    <property type="project" value="UniProtKB-ARBA"/>
</dbReference>
<dbReference type="EMBL" id="DUJO01000062">
    <property type="protein sequence ID" value="HII75445.1"/>
    <property type="molecule type" value="Genomic_DNA"/>
</dbReference>
<organism evidence="5 6">
    <name type="scientific">Sulfurisphaera tokodaii</name>
    <dbReference type="NCBI Taxonomy" id="111955"/>
    <lineage>
        <taxon>Archaea</taxon>
        <taxon>Thermoproteota</taxon>
        <taxon>Thermoprotei</taxon>
        <taxon>Sulfolobales</taxon>
        <taxon>Sulfolobaceae</taxon>
        <taxon>Sulfurisphaera</taxon>
    </lineage>
</organism>
<dbReference type="Gene3D" id="3.10.580.10">
    <property type="entry name" value="CBS-domain"/>
    <property type="match status" value="2"/>
</dbReference>
<reference evidence="5" key="1">
    <citation type="journal article" date="2020" name="bioRxiv">
        <title>A rank-normalized archaeal taxonomy based on genome phylogeny resolves widespread incomplete and uneven classifications.</title>
        <authorList>
            <person name="Rinke C."/>
            <person name="Chuvochina M."/>
            <person name="Mussig A.J."/>
            <person name="Chaumeil P.-A."/>
            <person name="Waite D.W."/>
            <person name="Whitman W.B."/>
            <person name="Parks D.H."/>
            <person name="Hugenholtz P."/>
        </authorList>
    </citation>
    <scope>NUCLEOTIDE SEQUENCE</scope>
    <source>
        <strain evidence="5">UBA8838</strain>
    </source>
</reference>
<dbReference type="Gene3D" id="3.30.70.20">
    <property type="match status" value="1"/>
</dbReference>
<feature type="domain" description="CBS" evidence="3">
    <location>
        <begin position="142"/>
        <end position="202"/>
    </location>
</feature>
<proteinExistence type="predicted"/>
<dbReference type="Proteomes" id="UP000646844">
    <property type="component" value="Unassembled WGS sequence"/>
</dbReference>
<name>A0A832TKG4_9CREN</name>
<feature type="domain" description="4Fe-4S ferredoxin-type" evidence="4">
    <location>
        <begin position="36"/>
        <end position="65"/>
    </location>
</feature>
<dbReference type="InterPro" id="IPR000644">
    <property type="entry name" value="CBS_dom"/>
</dbReference>
<dbReference type="PROSITE" id="PS51371">
    <property type="entry name" value="CBS"/>
    <property type="match status" value="2"/>
</dbReference>
<dbReference type="Pfam" id="PF00571">
    <property type="entry name" value="CBS"/>
    <property type="match status" value="3"/>
</dbReference>
<dbReference type="SUPFAM" id="SSF54631">
    <property type="entry name" value="CBS-domain pair"/>
    <property type="match status" value="2"/>
</dbReference>
<comment type="caution">
    <text evidence="5">The sequence shown here is derived from an EMBL/GenBank/DDBJ whole genome shotgun (WGS) entry which is preliminary data.</text>
</comment>
<evidence type="ECO:0000313" key="5">
    <source>
        <dbReference type="EMBL" id="HII75445.1"/>
    </source>
</evidence>
<sequence>MEPIVIIDADRCVGCFMCEKACALAKCIEVDEVDRIAKVVRPWDCTGCGACERVCPYSCIIVISDPTEVSKRAKITVSRVTRYMNKPVIMCNGNERIYEVAKIMSNFNIASLPFYKKGKLNIITESDVVKLYLNRKDDISNFENPAITVTEKETVFDAIKIMLEKDIGHLPVISVKGEIIGMLSIRDCLRGISVTDIINTKLLPFKGTESIRDVVKDFKHIVVDENTTLIDALQIMNREKVKALIVQEEKVGIFTIRDAIKMIGNGSREDEKIKPRKVPILSINDKINKAVSVMLQHNLRHLIISDENSNYYLMQVKELIKDMVWIGKNLL</sequence>
<dbReference type="SUPFAM" id="SSF54862">
    <property type="entry name" value="4Fe-4S ferredoxins"/>
    <property type="match status" value="1"/>
</dbReference>
<gene>
    <name evidence="5" type="ORF">HA332_14010</name>
</gene>
<evidence type="ECO:0000259" key="3">
    <source>
        <dbReference type="PROSITE" id="PS51371"/>
    </source>
</evidence>
<dbReference type="PROSITE" id="PS00198">
    <property type="entry name" value="4FE4S_FER_1"/>
    <property type="match status" value="1"/>
</dbReference>
<dbReference type="SMART" id="SM00116">
    <property type="entry name" value="CBS"/>
    <property type="match status" value="4"/>
</dbReference>
<dbReference type="GeneID" id="1460687"/>
<dbReference type="InterPro" id="IPR017896">
    <property type="entry name" value="4Fe4S_Fe-S-bd"/>
</dbReference>
<dbReference type="OMA" id="CERACPY"/>
<evidence type="ECO:0000256" key="2">
    <source>
        <dbReference type="PROSITE-ProRule" id="PRU00703"/>
    </source>
</evidence>
<dbReference type="Pfam" id="PF12838">
    <property type="entry name" value="Fer4_7"/>
    <property type="match status" value="1"/>
</dbReference>
<dbReference type="InterPro" id="IPR051462">
    <property type="entry name" value="CBS_domain-containing"/>
</dbReference>
<dbReference type="InterPro" id="IPR017900">
    <property type="entry name" value="4Fe4S_Fe_S_CS"/>
</dbReference>
<dbReference type="InterPro" id="IPR046342">
    <property type="entry name" value="CBS_dom_sf"/>
</dbReference>